<reference evidence="1" key="1">
    <citation type="submission" date="2022-11" db="EMBL/GenBank/DDBJ databases">
        <authorList>
            <person name="Kikuchi T."/>
        </authorList>
    </citation>
    <scope>NUCLEOTIDE SEQUENCE</scope>
    <source>
        <strain evidence="1">PS1010</strain>
    </source>
</reference>
<name>A0A9P1N0L2_9PELO</name>
<proteinExistence type="predicted"/>
<sequence>MNRGAESNAEISNRRRLFEEQQKDFDDFFIGLDGTRIRKLKFSGYNNEMEIIFDDNTRMYLLFSNSMVKLDRNLRRNKMGRTFRVFKVPIQEFAILTKIEVEKNREQMIAKYFQLIIQKSQDNLKYIEMHTDYRFPFESTTIRNCLNLECGFMDQRMFRSISSEIMIYGFLLAANMFEFEKMRAKTVSCDHICGNIHVALNGYLRRFAQNQLTNVMDNIDMELYVPKTGNSENENEEEEEEEERMLQPQLKNVLGGFETVDEPNITPQRINFAIRNQNHYISVECYGKNFSMALRRHF</sequence>
<dbReference type="EMBL" id="CANHGI010000004">
    <property type="protein sequence ID" value="CAI5447114.1"/>
    <property type="molecule type" value="Genomic_DNA"/>
</dbReference>
<keyword evidence="2" id="KW-1185">Reference proteome</keyword>
<evidence type="ECO:0000313" key="2">
    <source>
        <dbReference type="Proteomes" id="UP001152747"/>
    </source>
</evidence>
<dbReference type="AlphaFoldDB" id="A0A9P1N0L2"/>
<evidence type="ECO:0000313" key="1">
    <source>
        <dbReference type="EMBL" id="CAI5447114.1"/>
    </source>
</evidence>
<protein>
    <submittedName>
        <fullName evidence="1">Uncharacterized protein</fullName>
    </submittedName>
</protein>
<dbReference type="Proteomes" id="UP001152747">
    <property type="component" value="Unassembled WGS sequence"/>
</dbReference>
<gene>
    <name evidence="1" type="ORF">CAMP_LOCUS9751</name>
</gene>
<accession>A0A9P1N0L2</accession>
<organism evidence="1 2">
    <name type="scientific">Caenorhabditis angaria</name>
    <dbReference type="NCBI Taxonomy" id="860376"/>
    <lineage>
        <taxon>Eukaryota</taxon>
        <taxon>Metazoa</taxon>
        <taxon>Ecdysozoa</taxon>
        <taxon>Nematoda</taxon>
        <taxon>Chromadorea</taxon>
        <taxon>Rhabditida</taxon>
        <taxon>Rhabditina</taxon>
        <taxon>Rhabditomorpha</taxon>
        <taxon>Rhabditoidea</taxon>
        <taxon>Rhabditidae</taxon>
        <taxon>Peloderinae</taxon>
        <taxon>Caenorhabditis</taxon>
    </lineage>
</organism>
<comment type="caution">
    <text evidence="1">The sequence shown here is derived from an EMBL/GenBank/DDBJ whole genome shotgun (WGS) entry which is preliminary data.</text>
</comment>